<dbReference type="PROSITE" id="PS50144">
    <property type="entry name" value="MATH"/>
    <property type="match status" value="1"/>
</dbReference>
<dbReference type="Gene3D" id="2.60.210.10">
    <property type="entry name" value="Apoptosis, Tumor Necrosis Factor Receptor Associated Protein 2, Chain A"/>
    <property type="match status" value="1"/>
</dbReference>
<dbReference type="InterPro" id="IPR002083">
    <property type="entry name" value="MATH/TRAF_dom"/>
</dbReference>
<organism evidence="3 4">
    <name type="scientific">Emiliania huxleyi (strain CCMP1516)</name>
    <dbReference type="NCBI Taxonomy" id="280463"/>
    <lineage>
        <taxon>Eukaryota</taxon>
        <taxon>Haptista</taxon>
        <taxon>Haptophyta</taxon>
        <taxon>Prymnesiophyceae</taxon>
        <taxon>Isochrysidales</taxon>
        <taxon>Noelaerhabdaceae</taxon>
        <taxon>Emiliania</taxon>
    </lineage>
</organism>
<dbReference type="PaxDb" id="2903-EOD10925"/>
<dbReference type="PANTHER" id="PTHR46236">
    <property type="entry name" value="TRAF-LIKE SUPERFAMILY PROTEIN"/>
    <property type="match status" value="1"/>
</dbReference>
<evidence type="ECO:0000256" key="1">
    <source>
        <dbReference type="ARBA" id="ARBA00023054"/>
    </source>
</evidence>
<keyword evidence="1" id="KW-0175">Coiled coil</keyword>
<dbReference type="InterPro" id="IPR008974">
    <property type="entry name" value="TRAF-like"/>
</dbReference>
<dbReference type="PANTHER" id="PTHR46236:SF35">
    <property type="entry name" value="MATH DOMAIN-CONTAINING PROTEIN"/>
    <property type="match status" value="1"/>
</dbReference>
<dbReference type="AlphaFoldDB" id="A0A0D3II40"/>
<feature type="domain" description="MATH" evidence="2">
    <location>
        <begin position="142"/>
        <end position="299"/>
    </location>
</feature>
<reference evidence="3" key="2">
    <citation type="submission" date="2024-10" db="UniProtKB">
        <authorList>
            <consortium name="EnsemblProtists"/>
        </authorList>
    </citation>
    <scope>IDENTIFICATION</scope>
</reference>
<reference evidence="4" key="1">
    <citation type="journal article" date="2013" name="Nature">
        <title>Pan genome of the phytoplankton Emiliania underpins its global distribution.</title>
        <authorList>
            <person name="Read B.A."/>
            <person name="Kegel J."/>
            <person name="Klute M.J."/>
            <person name="Kuo A."/>
            <person name="Lefebvre S.C."/>
            <person name="Maumus F."/>
            <person name="Mayer C."/>
            <person name="Miller J."/>
            <person name="Monier A."/>
            <person name="Salamov A."/>
            <person name="Young J."/>
            <person name="Aguilar M."/>
            <person name="Claverie J.M."/>
            <person name="Frickenhaus S."/>
            <person name="Gonzalez K."/>
            <person name="Herman E.K."/>
            <person name="Lin Y.C."/>
            <person name="Napier J."/>
            <person name="Ogata H."/>
            <person name="Sarno A.F."/>
            <person name="Shmutz J."/>
            <person name="Schroeder D."/>
            <person name="de Vargas C."/>
            <person name="Verret F."/>
            <person name="von Dassow P."/>
            <person name="Valentin K."/>
            <person name="Van de Peer Y."/>
            <person name="Wheeler G."/>
            <person name="Dacks J.B."/>
            <person name="Delwiche C.F."/>
            <person name="Dyhrman S.T."/>
            <person name="Glockner G."/>
            <person name="John U."/>
            <person name="Richards T."/>
            <person name="Worden A.Z."/>
            <person name="Zhang X."/>
            <person name="Grigoriev I.V."/>
            <person name="Allen A.E."/>
            <person name="Bidle K."/>
            <person name="Borodovsky M."/>
            <person name="Bowler C."/>
            <person name="Brownlee C."/>
            <person name="Cock J.M."/>
            <person name="Elias M."/>
            <person name="Gladyshev V.N."/>
            <person name="Groth M."/>
            <person name="Guda C."/>
            <person name="Hadaegh A."/>
            <person name="Iglesias-Rodriguez M.D."/>
            <person name="Jenkins J."/>
            <person name="Jones B.M."/>
            <person name="Lawson T."/>
            <person name="Leese F."/>
            <person name="Lindquist E."/>
            <person name="Lobanov A."/>
            <person name="Lomsadze A."/>
            <person name="Malik S.B."/>
            <person name="Marsh M.E."/>
            <person name="Mackinder L."/>
            <person name="Mock T."/>
            <person name="Mueller-Roeber B."/>
            <person name="Pagarete A."/>
            <person name="Parker M."/>
            <person name="Probert I."/>
            <person name="Quesneville H."/>
            <person name="Raines C."/>
            <person name="Rensing S.A."/>
            <person name="Riano-Pachon D.M."/>
            <person name="Richier S."/>
            <person name="Rokitta S."/>
            <person name="Shiraiwa Y."/>
            <person name="Soanes D.M."/>
            <person name="van der Giezen M."/>
            <person name="Wahlund T.M."/>
            <person name="Williams B."/>
            <person name="Wilson W."/>
            <person name="Wolfe G."/>
            <person name="Wurch L.L."/>
        </authorList>
    </citation>
    <scope>NUCLEOTIDE SEQUENCE</scope>
</reference>
<protein>
    <recommendedName>
        <fullName evidence="2">MATH domain-containing protein</fullName>
    </recommendedName>
</protein>
<proteinExistence type="predicted"/>
<dbReference type="CDD" id="cd00121">
    <property type="entry name" value="MATH"/>
    <property type="match status" value="1"/>
</dbReference>
<dbReference type="HOGENOM" id="CLU_770363_0_0_1"/>
<dbReference type="GeneID" id="17257095"/>
<keyword evidence="4" id="KW-1185">Reference proteome</keyword>
<evidence type="ECO:0000313" key="4">
    <source>
        <dbReference type="Proteomes" id="UP000013827"/>
    </source>
</evidence>
<sequence>MHSSNASTRTAFYKTRSKLYATVPQGTVATTVAPDWLANELAGRGKIYAACRDRMVMHLMTAAGASAPADAVFSSLAGAVLGPGVYVTAVLQKALSDAQGPSNSPNPAGQARDIGYVVRSGRLEVASPVRALVTAADNQCVHASYEWKLERLDPLDFLLVTGASATRKPGGLALESPVFQIPTCEGELDSWMLRIFPKGNAESGDHPGVGLYLAVPTTINPEPPYDELCTELQLRYLHFTLTVVNQRDPSKSIVRKLPHAVLGRYMRDWGLRDILQRSALFSPFSDFVVGGTLIVRVDATVLPLALLEETVDKREAARRAAGSDETCAICLDPLEEAAGRFQPFHLPSTARLEPSIPNSQ</sequence>
<dbReference type="STRING" id="2903.R1D8Y8"/>
<dbReference type="KEGG" id="ehx:EMIHUDRAFT_215227"/>
<dbReference type="EnsemblProtists" id="EOD10925">
    <property type="protein sequence ID" value="EOD10925"/>
    <property type="gene ID" value="EMIHUDRAFT_215227"/>
</dbReference>
<dbReference type="InterPro" id="IPR050804">
    <property type="entry name" value="MCC"/>
</dbReference>
<dbReference type="Proteomes" id="UP000013827">
    <property type="component" value="Unassembled WGS sequence"/>
</dbReference>
<dbReference type="RefSeq" id="XP_005763354.1">
    <property type="nucleotide sequence ID" value="XM_005763297.1"/>
</dbReference>
<evidence type="ECO:0000259" key="2">
    <source>
        <dbReference type="PROSITE" id="PS50144"/>
    </source>
</evidence>
<accession>A0A0D3II40</accession>
<name>A0A0D3II40_EMIH1</name>
<evidence type="ECO:0000313" key="3">
    <source>
        <dbReference type="EnsemblProtists" id="EOD10925"/>
    </source>
</evidence>
<dbReference type="Pfam" id="PF22486">
    <property type="entry name" value="MATH_2"/>
    <property type="match status" value="1"/>
</dbReference>
<dbReference type="SUPFAM" id="SSF49599">
    <property type="entry name" value="TRAF domain-like"/>
    <property type="match status" value="1"/>
</dbReference>